<dbReference type="EMBL" id="FNNC01000001">
    <property type="protein sequence ID" value="SDW11984.1"/>
    <property type="molecule type" value="Genomic_DNA"/>
</dbReference>
<accession>A0A1H2QZC3</accession>
<name>A0A1H2QZC3_9BACI</name>
<evidence type="ECO:0000313" key="2">
    <source>
        <dbReference type="Proteomes" id="UP000199488"/>
    </source>
</evidence>
<gene>
    <name evidence="1" type="ORF">SAMN05421781_0510</name>
</gene>
<sequence>MSEAEQQDKYIRELVDELGKDAHSVHDALGGSTSASPRFDDKYAVAASFLSIANNTYLELLKFYELNREDLLRQSTEELLEEFREFKHAAKRTIMEHSDLYQNKLDEKHRKIHERVNNQ</sequence>
<reference evidence="1 2" key="1">
    <citation type="submission" date="2016-10" db="EMBL/GenBank/DDBJ databases">
        <authorList>
            <person name="de Groot N.N."/>
        </authorList>
    </citation>
    <scope>NUCLEOTIDE SEQUENCE [LARGE SCALE GENOMIC DNA]</scope>
    <source>
        <strain evidence="1 2">DSM 23126</strain>
    </source>
</reference>
<organism evidence="1 2">
    <name type="scientific">Marinococcus luteus</name>
    <dbReference type="NCBI Taxonomy" id="1122204"/>
    <lineage>
        <taxon>Bacteria</taxon>
        <taxon>Bacillati</taxon>
        <taxon>Bacillota</taxon>
        <taxon>Bacilli</taxon>
        <taxon>Bacillales</taxon>
        <taxon>Bacillaceae</taxon>
        <taxon>Marinococcus</taxon>
    </lineage>
</organism>
<dbReference type="Proteomes" id="UP000199488">
    <property type="component" value="Unassembled WGS sequence"/>
</dbReference>
<dbReference type="RefSeq" id="WP_091610731.1">
    <property type="nucleotide sequence ID" value="NZ_FNNC01000001.1"/>
</dbReference>
<evidence type="ECO:0000313" key="1">
    <source>
        <dbReference type="EMBL" id="SDW11984.1"/>
    </source>
</evidence>
<dbReference type="AlphaFoldDB" id="A0A1H2QZC3"/>
<proteinExistence type="predicted"/>
<dbReference type="STRING" id="1122204.SAMN05421781_0510"/>
<protein>
    <submittedName>
        <fullName evidence="1">Uncharacterized protein</fullName>
    </submittedName>
</protein>
<keyword evidence="2" id="KW-1185">Reference proteome</keyword>